<keyword evidence="5" id="KW-0460">Magnesium</keyword>
<dbReference type="InterPro" id="IPR015797">
    <property type="entry name" value="NUDIX_hydrolase-like_dom_sf"/>
</dbReference>
<evidence type="ECO:0000256" key="1">
    <source>
        <dbReference type="ARBA" id="ARBA00001946"/>
    </source>
</evidence>
<dbReference type="AlphaFoldDB" id="A0A378MCD1"/>
<dbReference type="EMBL" id="UGPG01000001">
    <property type="protein sequence ID" value="STY44020.1"/>
    <property type="molecule type" value="Genomic_DNA"/>
</dbReference>
<dbReference type="SUPFAM" id="SSF55811">
    <property type="entry name" value="Nudix"/>
    <property type="match status" value="1"/>
</dbReference>
<dbReference type="GO" id="GO:0035539">
    <property type="term" value="F:8-oxo-7,8-dihydrodeoxyguanosine triphosphate pyrophosphatase activity"/>
    <property type="evidence" value="ECO:0007669"/>
    <property type="project" value="UniProtKB-EC"/>
</dbReference>
<dbReference type="GO" id="GO:0046872">
    <property type="term" value="F:metal ion binding"/>
    <property type="evidence" value="ECO:0007669"/>
    <property type="project" value="UniProtKB-KW"/>
</dbReference>
<evidence type="ECO:0000256" key="2">
    <source>
        <dbReference type="ARBA" id="ARBA00005582"/>
    </source>
</evidence>
<sequence>MGRWNGVGGKIEPGETITESVKREILEETGIEAKGYALRFAGQMVWEDDGKAVGGMYLFVAELAETIAIPDAAATREGVLAFKALDWILDAANTGVVDNVPYTLRHILPTDTPIEIKSVYKKNELTSITHKPLETTDILL</sequence>
<evidence type="ECO:0000256" key="3">
    <source>
        <dbReference type="ARBA" id="ARBA00022723"/>
    </source>
</evidence>
<accession>A0A378MCD1</accession>
<dbReference type="InterPro" id="IPR000086">
    <property type="entry name" value="NUDIX_hydrolase_dom"/>
</dbReference>
<dbReference type="GO" id="GO:0005737">
    <property type="term" value="C:cytoplasm"/>
    <property type="evidence" value="ECO:0007669"/>
    <property type="project" value="TreeGrafter"/>
</dbReference>
<gene>
    <name evidence="7" type="primary">mutX</name>
    <name evidence="7" type="ORF">NCTC10815_01330</name>
</gene>
<name>A0A378MCD1_LISGR</name>
<dbReference type="InterPro" id="IPR020476">
    <property type="entry name" value="Nudix_hydrolase"/>
</dbReference>
<dbReference type="CDD" id="cd18886">
    <property type="entry name" value="NUDIX_MutT_Nudt1"/>
    <property type="match status" value="1"/>
</dbReference>
<evidence type="ECO:0000259" key="6">
    <source>
        <dbReference type="Pfam" id="PF00293"/>
    </source>
</evidence>
<protein>
    <submittedName>
        <fullName evidence="7">8-oxo-dGTP diphosphatase</fullName>
        <ecNumber evidence="7">3.6.1.55</ecNumber>
    </submittedName>
</protein>
<proteinExistence type="inferred from homology"/>
<dbReference type="PRINTS" id="PR00502">
    <property type="entry name" value="NUDIXFAMILY"/>
</dbReference>
<comment type="cofactor">
    <cofactor evidence="1">
        <name>Mg(2+)</name>
        <dbReference type="ChEBI" id="CHEBI:18420"/>
    </cofactor>
</comment>
<evidence type="ECO:0000256" key="5">
    <source>
        <dbReference type="ARBA" id="ARBA00022842"/>
    </source>
</evidence>
<keyword evidence="4 7" id="KW-0378">Hydrolase</keyword>
<reference evidence="7 8" key="1">
    <citation type="submission" date="2018-06" db="EMBL/GenBank/DDBJ databases">
        <authorList>
            <consortium name="Pathogen Informatics"/>
            <person name="Doyle S."/>
        </authorList>
    </citation>
    <scope>NUCLEOTIDE SEQUENCE [LARGE SCALE GENOMIC DNA]</scope>
    <source>
        <strain evidence="8">NCTC 10815</strain>
    </source>
</reference>
<dbReference type="Gene3D" id="3.90.79.10">
    <property type="entry name" value="Nucleoside Triphosphate Pyrophosphohydrolase"/>
    <property type="match status" value="1"/>
</dbReference>
<evidence type="ECO:0000313" key="7">
    <source>
        <dbReference type="EMBL" id="STY44020.1"/>
    </source>
</evidence>
<dbReference type="Pfam" id="PF00293">
    <property type="entry name" value="NUDIX"/>
    <property type="match status" value="1"/>
</dbReference>
<dbReference type="EC" id="3.6.1.55" evidence="7"/>
<evidence type="ECO:0000256" key="4">
    <source>
        <dbReference type="ARBA" id="ARBA00022801"/>
    </source>
</evidence>
<dbReference type="PANTHER" id="PTHR43758">
    <property type="entry name" value="7,8-DIHYDRO-8-OXOGUANINE TRIPHOSPHATASE"/>
    <property type="match status" value="1"/>
</dbReference>
<dbReference type="PANTHER" id="PTHR43758:SF2">
    <property type="entry name" value="OXIDIZED PURINE NUCLEOSIDE TRIPHOSPHATE HYDROLASE"/>
    <property type="match status" value="1"/>
</dbReference>
<evidence type="ECO:0000313" key="8">
    <source>
        <dbReference type="Proteomes" id="UP000254879"/>
    </source>
</evidence>
<keyword evidence="3" id="KW-0479">Metal-binding</keyword>
<feature type="domain" description="Nudix hydrolase" evidence="6">
    <location>
        <begin position="2"/>
        <end position="70"/>
    </location>
</feature>
<organism evidence="7 8">
    <name type="scientific">Listeria grayi</name>
    <name type="common">Listeria murrayi</name>
    <dbReference type="NCBI Taxonomy" id="1641"/>
    <lineage>
        <taxon>Bacteria</taxon>
        <taxon>Bacillati</taxon>
        <taxon>Bacillota</taxon>
        <taxon>Bacilli</taxon>
        <taxon>Bacillales</taxon>
        <taxon>Listeriaceae</taxon>
        <taxon>Listeria</taxon>
    </lineage>
</organism>
<dbReference type="Proteomes" id="UP000254879">
    <property type="component" value="Unassembled WGS sequence"/>
</dbReference>
<comment type="similarity">
    <text evidence="2">Belongs to the Nudix hydrolase family.</text>
</comment>